<gene>
    <name evidence="6" type="ORF">ELQ90_09105</name>
</gene>
<dbReference type="PROSITE" id="PS00211">
    <property type="entry name" value="ABC_TRANSPORTER_1"/>
    <property type="match status" value="1"/>
</dbReference>
<evidence type="ECO:0000256" key="4">
    <source>
        <dbReference type="ARBA" id="ARBA00022840"/>
    </source>
</evidence>
<dbReference type="SMART" id="SM00382">
    <property type="entry name" value="AAA"/>
    <property type="match status" value="1"/>
</dbReference>
<dbReference type="InterPro" id="IPR050153">
    <property type="entry name" value="Metal_Ion_Import_ABC"/>
</dbReference>
<dbReference type="Proteomes" id="UP000288547">
    <property type="component" value="Unassembled WGS sequence"/>
</dbReference>
<reference evidence="6 7" key="1">
    <citation type="submission" date="2018-12" db="EMBL/GenBank/DDBJ databases">
        <authorList>
            <person name="Li F."/>
        </authorList>
    </citation>
    <scope>NUCLEOTIDE SEQUENCE [LARGE SCALE GENOMIC DNA]</scope>
    <source>
        <strain evidence="6 7">11W25H-1</strain>
    </source>
</reference>
<comment type="caution">
    <text evidence="6">The sequence shown here is derived from an EMBL/GenBank/DDBJ whole genome shotgun (WGS) entry which is preliminary data.</text>
</comment>
<evidence type="ECO:0000259" key="5">
    <source>
        <dbReference type="PROSITE" id="PS50893"/>
    </source>
</evidence>
<evidence type="ECO:0000256" key="2">
    <source>
        <dbReference type="ARBA" id="ARBA00022448"/>
    </source>
</evidence>
<dbReference type="InterPro" id="IPR017871">
    <property type="entry name" value="ABC_transporter-like_CS"/>
</dbReference>
<accession>A0A3S4BIZ3</accession>
<dbReference type="AlphaFoldDB" id="A0A3S4BIZ3"/>
<evidence type="ECO:0000256" key="3">
    <source>
        <dbReference type="ARBA" id="ARBA00022741"/>
    </source>
</evidence>
<dbReference type="Pfam" id="PF00005">
    <property type="entry name" value="ABC_tran"/>
    <property type="match status" value="1"/>
</dbReference>
<name>A0A3S4BIZ3_9MICO</name>
<dbReference type="PANTHER" id="PTHR42734:SF5">
    <property type="entry name" value="IRON TRANSPORT SYSTEM ATP-BINDING PROTEIN HI_0361-RELATED"/>
    <property type="match status" value="1"/>
</dbReference>
<evidence type="ECO:0000256" key="1">
    <source>
        <dbReference type="ARBA" id="ARBA00005417"/>
    </source>
</evidence>
<dbReference type="InterPro" id="IPR027417">
    <property type="entry name" value="P-loop_NTPase"/>
</dbReference>
<dbReference type="InterPro" id="IPR047748">
    <property type="entry name" value="AztA-like"/>
</dbReference>
<protein>
    <submittedName>
        <fullName evidence="6">Metal ABC transporter ATP-binding protein</fullName>
    </submittedName>
</protein>
<dbReference type="PANTHER" id="PTHR42734">
    <property type="entry name" value="METAL TRANSPORT SYSTEM ATP-BINDING PROTEIN TM_0124-RELATED"/>
    <property type="match status" value="1"/>
</dbReference>
<dbReference type="EMBL" id="RZNB01000003">
    <property type="protein sequence ID" value="RWZ51212.1"/>
    <property type="molecule type" value="Genomic_DNA"/>
</dbReference>
<evidence type="ECO:0000313" key="6">
    <source>
        <dbReference type="EMBL" id="RWZ51212.1"/>
    </source>
</evidence>
<dbReference type="GO" id="GO:0016887">
    <property type="term" value="F:ATP hydrolysis activity"/>
    <property type="evidence" value="ECO:0007669"/>
    <property type="project" value="InterPro"/>
</dbReference>
<dbReference type="InterPro" id="IPR003593">
    <property type="entry name" value="AAA+_ATPase"/>
</dbReference>
<dbReference type="InterPro" id="IPR003439">
    <property type="entry name" value="ABC_transporter-like_ATP-bd"/>
</dbReference>
<organism evidence="6 7">
    <name type="scientific">Labedella phragmitis</name>
    <dbReference type="NCBI Taxonomy" id="2498849"/>
    <lineage>
        <taxon>Bacteria</taxon>
        <taxon>Bacillati</taxon>
        <taxon>Actinomycetota</taxon>
        <taxon>Actinomycetes</taxon>
        <taxon>Micrococcales</taxon>
        <taxon>Microbacteriaceae</taxon>
        <taxon>Labedella</taxon>
    </lineage>
</organism>
<dbReference type="PROSITE" id="PS50893">
    <property type="entry name" value="ABC_TRANSPORTER_2"/>
    <property type="match status" value="1"/>
</dbReference>
<sequence length="232" mass="24468">MTDDITAAVRLEGVGVRFDGTVALDDVDLDVIAASRTAIVGPNGAGKSTMLEVIAGVRPPTSGRVLRRTPAVAFVPQRAAVPDTLPLSVRDVVTIGVWGRSGSWRRIGRADRSRVDAALERLDIAALATASFAVLSGGQRQRAILAQGLARGADTLLLDEPTTGLDAASAARIRTVLEDEARRGVAVVCVSHDETLIAEAERVVRMTRGRIVEDVSAAGPDFVRKSLDSPRT</sequence>
<dbReference type="SUPFAM" id="SSF52540">
    <property type="entry name" value="P-loop containing nucleoside triphosphate hydrolases"/>
    <property type="match status" value="1"/>
</dbReference>
<dbReference type="NCBIfam" id="NF040873">
    <property type="entry name" value="AztA"/>
    <property type="match status" value="1"/>
</dbReference>
<keyword evidence="3" id="KW-0547">Nucleotide-binding</keyword>
<dbReference type="GO" id="GO:0005524">
    <property type="term" value="F:ATP binding"/>
    <property type="evidence" value="ECO:0007669"/>
    <property type="project" value="UniProtKB-KW"/>
</dbReference>
<feature type="domain" description="ABC transporter" evidence="5">
    <location>
        <begin position="9"/>
        <end position="227"/>
    </location>
</feature>
<evidence type="ECO:0000313" key="7">
    <source>
        <dbReference type="Proteomes" id="UP000288547"/>
    </source>
</evidence>
<proteinExistence type="inferred from homology"/>
<dbReference type="Gene3D" id="3.40.50.300">
    <property type="entry name" value="P-loop containing nucleotide triphosphate hydrolases"/>
    <property type="match status" value="1"/>
</dbReference>
<dbReference type="OrthoDB" id="5296765at2"/>
<comment type="similarity">
    <text evidence="1">Belongs to the ABC transporter superfamily.</text>
</comment>
<keyword evidence="7" id="KW-1185">Reference proteome</keyword>
<keyword evidence="4 6" id="KW-0067">ATP-binding</keyword>
<keyword evidence="2" id="KW-0813">Transport</keyword>